<dbReference type="STRING" id="91626.A0A0C9N417"/>
<feature type="compositionally biased region" description="Acidic residues" evidence="2">
    <location>
        <begin position="627"/>
        <end position="640"/>
    </location>
</feature>
<feature type="coiled-coil region" evidence="1">
    <location>
        <begin position="348"/>
        <end position="388"/>
    </location>
</feature>
<evidence type="ECO:0000313" key="4">
    <source>
        <dbReference type="Proteomes" id="UP000053815"/>
    </source>
</evidence>
<feature type="compositionally biased region" description="Polar residues" evidence="2">
    <location>
        <begin position="606"/>
        <end position="615"/>
    </location>
</feature>
<dbReference type="Pfam" id="PF03999">
    <property type="entry name" value="MAP65_ASE1"/>
    <property type="match status" value="1"/>
</dbReference>
<dbReference type="GO" id="GO:0051256">
    <property type="term" value="P:mitotic spindle midzone assembly"/>
    <property type="evidence" value="ECO:0007669"/>
    <property type="project" value="TreeGrafter"/>
</dbReference>
<evidence type="ECO:0000256" key="2">
    <source>
        <dbReference type="SAM" id="MobiDB-lite"/>
    </source>
</evidence>
<feature type="region of interest" description="Disordered" evidence="2">
    <location>
        <begin position="549"/>
        <end position="640"/>
    </location>
</feature>
<dbReference type="Proteomes" id="UP000053815">
    <property type="component" value="Unassembled WGS sequence"/>
</dbReference>
<dbReference type="OrthoDB" id="642895at2759"/>
<feature type="compositionally biased region" description="Basic residues" evidence="2">
    <location>
        <begin position="549"/>
        <end position="564"/>
    </location>
</feature>
<keyword evidence="4" id="KW-1185">Reference proteome</keyword>
<sequence length="640" mass="74575">MNSQQKHMERLLDSIQQEFKRLNTIQDEIGLQTEDKDASNTNFFDAVIKFANEKVNQVEQRKQHIIDEAEATQTSILSYKKLMGEFASDRAVLDPSKSLQANLDDLLEELTVVKEKYQERLVVVEEQYLQLKEFKQAMGDFVDTSMLKDSKIDVSSTAVEAIDKEITRCEVEYMRRKEIVDDGVERICSLLTQLGLQAERDRDRIIELFQIENDPNEKMHLCNMLVSDDFMGYIAKRTQELEEQKQQVESRKEEIIVSLKHLWNRLHIDQQECQVFLMANRGLTTKDLDKFEAELARLNALKQERIGDFLQTAKEELVSLWDKLYYTDKQRAQFQPDICQDHVTDVVLEAYENEISRLQLELEDSRYILELIEKHMKLKKEVEEFEATTSDPNRLFGKGNRDPGRLLREERFRKRISRELPKVVKELEGALLEYEALKSRPFLVYGKSYFEVIYNDADQASESTLVEKPKTPRREQNQSSLFPRTPRRHEQTTSVLRKPMTSPRPTKTKRLIFNTPQFQRAKSFSLTTTTTTAADTNIDTSTSILHKVRAKNSRHREQKPIKRGHIFDDEDDEDEDDFYPNAGPQNENKAPHHIKPHTLKRRKQHNQTAIGSQPESDIALDLGIFDDGPDLSDMSEIDAD</sequence>
<dbReference type="GO" id="GO:0005737">
    <property type="term" value="C:cytoplasm"/>
    <property type="evidence" value="ECO:0007669"/>
    <property type="project" value="TreeGrafter"/>
</dbReference>
<evidence type="ECO:0000313" key="3">
    <source>
        <dbReference type="EMBL" id="GAN09313.1"/>
    </source>
</evidence>
<dbReference type="InterPro" id="IPR007145">
    <property type="entry name" value="MAP65_Ase1_PRC1"/>
</dbReference>
<reference evidence="3" key="1">
    <citation type="submission" date="2014-09" db="EMBL/GenBank/DDBJ databases">
        <title>Draft genome sequence of an oleaginous Mucoromycotina fungus Mucor ambiguus NBRC6742.</title>
        <authorList>
            <person name="Takeda I."/>
            <person name="Yamane N."/>
            <person name="Morita T."/>
            <person name="Tamano K."/>
            <person name="Machida M."/>
            <person name="Baker S."/>
            <person name="Koike H."/>
        </authorList>
    </citation>
    <scope>NUCLEOTIDE SEQUENCE</scope>
    <source>
        <strain evidence="3">NBRC 6742</strain>
    </source>
</reference>
<feature type="compositionally biased region" description="Acidic residues" evidence="2">
    <location>
        <begin position="568"/>
        <end position="578"/>
    </location>
</feature>
<feature type="region of interest" description="Disordered" evidence="2">
    <location>
        <begin position="463"/>
        <end position="507"/>
    </location>
</feature>
<proteinExistence type="predicted"/>
<dbReference type="PANTHER" id="PTHR19321">
    <property type="entry name" value="PROTEIN REGULATOR OF CYTOKINESIS 1 PRC1-RELATED"/>
    <property type="match status" value="1"/>
</dbReference>
<dbReference type="EMBL" id="DF836547">
    <property type="protein sequence ID" value="GAN09313.1"/>
    <property type="molecule type" value="Genomic_DNA"/>
</dbReference>
<feature type="compositionally biased region" description="Basic and acidic residues" evidence="2">
    <location>
        <begin position="465"/>
        <end position="476"/>
    </location>
</feature>
<protein>
    <submittedName>
        <fullName evidence="3">Microtubule associated protein</fullName>
    </submittedName>
</protein>
<dbReference type="GO" id="GO:0008017">
    <property type="term" value="F:microtubule binding"/>
    <property type="evidence" value="ECO:0007669"/>
    <property type="project" value="InterPro"/>
</dbReference>
<dbReference type="AlphaFoldDB" id="A0A0C9N417"/>
<dbReference type="GO" id="GO:1990023">
    <property type="term" value="C:mitotic spindle midzone"/>
    <property type="evidence" value="ECO:0007669"/>
    <property type="project" value="TreeGrafter"/>
</dbReference>
<keyword evidence="1" id="KW-0175">Coiled coil</keyword>
<name>A0A0C9N417_9FUNG</name>
<dbReference type="PANTHER" id="PTHR19321:SF41">
    <property type="entry name" value="FASCETTO-RELATED"/>
    <property type="match status" value="1"/>
</dbReference>
<feature type="coiled-coil region" evidence="1">
    <location>
        <begin position="96"/>
        <end position="127"/>
    </location>
</feature>
<evidence type="ECO:0000256" key="1">
    <source>
        <dbReference type="SAM" id="Coils"/>
    </source>
</evidence>
<gene>
    <name evidence="3" type="ORF">MAM1_0258c08838</name>
</gene>
<accession>A0A0C9N417</accession>
<feature type="compositionally biased region" description="Basic residues" evidence="2">
    <location>
        <begin position="591"/>
        <end position="605"/>
    </location>
</feature>
<dbReference type="Gene3D" id="1.20.58.1520">
    <property type="match status" value="1"/>
</dbReference>
<feature type="coiled-coil region" evidence="1">
    <location>
        <begin position="8"/>
        <end position="68"/>
    </location>
</feature>
<organism evidence="3">
    <name type="scientific">Mucor ambiguus</name>
    <dbReference type="NCBI Taxonomy" id="91626"/>
    <lineage>
        <taxon>Eukaryota</taxon>
        <taxon>Fungi</taxon>
        <taxon>Fungi incertae sedis</taxon>
        <taxon>Mucoromycota</taxon>
        <taxon>Mucoromycotina</taxon>
        <taxon>Mucoromycetes</taxon>
        <taxon>Mucorales</taxon>
        <taxon>Mucorineae</taxon>
        <taxon>Mucoraceae</taxon>
        <taxon>Mucor</taxon>
    </lineage>
</organism>